<gene>
    <name evidence="1" type="ORF">B296_00001425</name>
</gene>
<name>A0A427ADV0_ENSVE</name>
<sequence length="91" mass="10372">MQLGTRLEYVGSLPRVSRAYQDGIREFAGRRPRLVERLSGGRSMPLGLDFCFLFHLLSFVLQVWIPPIKVFQHPPLSSRAHGRLSRGLRLG</sequence>
<reference evidence="1 2" key="1">
    <citation type="journal article" date="2014" name="Agronomy (Basel)">
        <title>A Draft Genome Sequence for Ensete ventricosum, the Drought-Tolerant Tree Against Hunger.</title>
        <authorList>
            <person name="Harrison J."/>
            <person name="Moore K.A."/>
            <person name="Paszkiewicz K."/>
            <person name="Jones T."/>
            <person name="Grant M."/>
            <person name="Ambacheew D."/>
            <person name="Muzemil S."/>
            <person name="Studholme D.J."/>
        </authorList>
    </citation>
    <scope>NUCLEOTIDE SEQUENCE [LARGE SCALE GENOMIC DNA]</scope>
</reference>
<evidence type="ECO:0000313" key="2">
    <source>
        <dbReference type="Proteomes" id="UP000287651"/>
    </source>
</evidence>
<protein>
    <submittedName>
        <fullName evidence="1">Uncharacterized protein</fullName>
    </submittedName>
</protein>
<proteinExistence type="predicted"/>
<evidence type="ECO:0000313" key="1">
    <source>
        <dbReference type="EMBL" id="RRT74404.1"/>
    </source>
</evidence>
<organism evidence="1 2">
    <name type="scientific">Ensete ventricosum</name>
    <name type="common">Abyssinian banana</name>
    <name type="synonym">Musa ensete</name>
    <dbReference type="NCBI Taxonomy" id="4639"/>
    <lineage>
        <taxon>Eukaryota</taxon>
        <taxon>Viridiplantae</taxon>
        <taxon>Streptophyta</taxon>
        <taxon>Embryophyta</taxon>
        <taxon>Tracheophyta</taxon>
        <taxon>Spermatophyta</taxon>
        <taxon>Magnoliopsida</taxon>
        <taxon>Liliopsida</taxon>
        <taxon>Zingiberales</taxon>
        <taxon>Musaceae</taxon>
        <taxon>Ensete</taxon>
    </lineage>
</organism>
<comment type="caution">
    <text evidence="1">The sequence shown here is derived from an EMBL/GenBank/DDBJ whole genome shotgun (WGS) entry which is preliminary data.</text>
</comment>
<accession>A0A427ADV0</accession>
<dbReference type="Proteomes" id="UP000287651">
    <property type="component" value="Unassembled WGS sequence"/>
</dbReference>
<dbReference type="AlphaFoldDB" id="A0A427ADV0"/>
<dbReference type="EMBL" id="AMZH03002782">
    <property type="protein sequence ID" value="RRT74404.1"/>
    <property type="molecule type" value="Genomic_DNA"/>
</dbReference>